<protein>
    <submittedName>
        <fullName evidence="1">Uncharacterized protein</fullName>
    </submittedName>
</protein>
<name>A0A368P9C9_9FLAO</name>
<dbReference type="EMBL" id="QPIG01000001">
    <property type="protein sequence ID" value="RCU58724.1"/>
    <property type="molecule type" value="Genomic_DNA"/>
</dbReference>
<dbReference type="AlphaFoldDB" id="A0A368P9C9"/>
<accession>A0A368P9C9</accession>
<evidence type="ECO:0000313" key="2">
    <source>
        <dbReference type="Proteomes" id="UP000252249"/>
    </source>
</evidence>
<sequence length="110" mass="12748">MLTVFMGKFLVVDANALSFVFNANDLSFVNKYCKKKNKLKNSNTETNYQQDNFSDSQNIVFASICTSQFSIELFSWKFHSIEAFSAFNDYLTSELRFLYLEKLSPPPRLV</sequence>
<proteinExistence type="predicted"/>
<dbReference type="Proteomes" id="UP000252249">
    <property type="component" value="Unassembled WGS sequence"/>
</dbReference>
<reference evidence="1 2" key="1">
    <citation type="submission" date="2018-07" db="EMBL/GenBank/DDBJ databases">
        <title>Oceanihabitans testaceum sp. nov., isolated from marine sediment.</title>
        <authorList>
            <person name="Li C.-M."/>
        </authorList>
    </citation>
    <scope>NUCLEOTIDE SEQUENCE [LARGE SCALE GENOMIC DNA]</scope>
    <source>
        <strain evidence="1 2">S9-10</strain>
    </source>
</reference>
<gene>
    <name evidence="1" type="ORF">DU428_04960</name>
</gene>
<organism evidence="1 2">
    <name type="scientific">Oceanihabitans sediminis</name>
    <dbReference type="NCBI Taxonomy" id="1812012"/>
    <lineage>
        <taxon>Bacteria</taxon>
        <taxon>Pseudomonadati</taxon>
        <taxon>Bacteroidota</taxon>
        <taxon>Flavobacteriia</taxon>
        <taxon>Flavobacteriales</taxon>
        <taxon>Flavobacteriaceae</taxon>
        <taxon>Oceanihabitans</taxon>
    </lineage>
</organism>
<comment type="caution">
    <text evidence="1">The sequence shown here is derived from an EMBL/GenBank/DDBJ whole genome shotgun (WGS) entry which is preliminary data.</text>
</comment>
<keyword evidence="2" id="KW-1185">Reference proteome</keyword>
<evidence type="ECO:0000313" key="1">
    <source>
        <dbReference type="EMBL" id="RCU58724.1"/>
    </source>
</evidence>